<organism evidence="2 3">
    <name type="scientific">Dickeya zeae (strain Ech586)</name>
    <name type="common">Dickeya dadantii (strain Ech586)</name>
    <dbReference type="NCBI Taxonomy" id="590409"/>
    <lineage>
        <taxon>Bacteria</taxon>
        <taxon>Pseudomonadati</taxon>
        <taxon>Pseudomonadota</taxon>
        <taxon>Gammaproteobacteria</taxon>
        <taxon>Enterobacterales</taxon>
        <taxon>Pectobacteriaceae</taxon>
        <taxon>Dickeya</taxon>
        <taxon>Dickeya parazeae</taxon>
    </lineage>
</organism>
<dbReference type="GO" id="GO:0004519">
    <property type="term" value="F:endonuclease activity"/>
    <property type="evidence" value="ECO:0007669"/>
    <property type="project" value="UniProtKB-KW"/>
</dbReference>
<dbReference type="KEGG" id="ddc:Dd586_0455"/>
<dbReference type="EMBL" id="CP001836">
    <property type="protein sequence ID" value="ACZ75350.1"/>
    <property type="molecule type" value="Genomic_DNA"/>
</dbReference>
<dbReference type="Gene3D" id="1.10.30.50">
    <property type="match status" value="1"/>
</dbReference>
<sequence length="245" mass="28356">MPIISKEQYIEAYIIACKVYNKSISAQEGARTLNQKNGLNENSAKDYINNLGHMLNGEIFKRTLSADSFEYYLKKIKADFGLEFLKKSIYSLKLHNSYYEETRKTKSKRKKVRDIIEFYESELSKTDSFENLTTEFNIQVNKSIADNQRSRQERLSTSPKYPQKKSLQIEFFIRNPDVVAEVLLRANGKCERCCSNAPFLRKKDNTPYLEVHHKTPLSEGGADTVDNAIALCPNCHRYLHYGDKL</sequence>
<dbReference type="eggNOG" id="COG1403">
    <property type="taxonomic scope" value="Bacteria"/>
</dbReference>
<evidence type="ECO:0000313" key="3">
    <source>
        <dbReference type="Proteomes" id="UP000001446"/>
    </source>
</evidence>
<feature type="domain" description="HNH nuclease" evidence="1">
    <location>
        <begin position="177"/>
        <end position="237"/>
    </location>
</feature>
<dbReference type="RefSeq" id="WP_012883201.1">
    <property type="nucleotide sequence ID" value="NC_013592.1"/>
</dbReference>
<evidence type="ECO:0000259" key="1">
    <source>
        <dbReference type="SMART" id="SM00507"/>
    </source>
</evidence>
<protein>
    <submittedName>
        <fullName evidence="2">HNH endonuclease</fullName>
    </submittedName>
</protein>
<dbReference type="SMART" id="SM00507">
    <property type="entry name" value="HNHc"/>
    <property type="match status" value="1"/>
</dbReference>
<dbReference type="AlphaFoldDB" id="D2C2V7"/>
<keyword evidence="2" id="KW-0255">Endonuclease</keyword>
<keyword evidence="2" id="KW-0540">Nuclease</keyword>
<evidence type="ECO:0000313" key="2">
    <source>
        <dbReference type="EMBL" id="ACZ75350.1"/>
    </source>
</evidence>
<dbReference type="REBASE" id="22844">
    <property type="entry name" value="Dda586ORF455P"/>
</dbReference>
<dbReference type="HOGENOM" id="CLU_1007144_0_0_6"/>
<dbReference type="GO" id="GO:0008270">
    <property type="term" value="F:zinc ion binding"/>
    <property type="evidence" value="ECO:0007669"/>
    <property type="project" value="InterPro"/>
</dbReference>
<dbReference type="GO" id="GO:0003676">
    <property type="term" value="F:nucleic acid binding"/>
    <property type="evidence" value="ECO:0007669"/>
    <property type="project" value="InterPro"/>
</dbReference>
<dbReference type="InterPro" id="IPR003615">
    <property type="entry name" value="HNH_nuc"/>
</dbReference>
<dbReference type="InterPro" id="IPR002711">
    <property type="entry name" value="HNH"/>
</dbReference>
<dbReference type="CDD" id="cd00085">
    <property type="entry name" value="HNHc"/>
    <property type="match status" value="1"/>
</dbReference>
<gene>
    <name evidence="2" type="ordered locus">Dd586_0455</name>
</gene>
<keyword evidence="3" id="KW-1185">Reference proteome</keyword>
<accession>D2C2V7</accession>
<name>D2C2V7_DICZ5</name>
<dbReference type="Proteomes" id="UP000001446">
    <property type="component" value="Chromosome"/>
</dbReference>
<keyword evidence="2" id="KW-0378">Hydrolase</keyword>
<dbReference type="Pfam" id="PF01844">
    <property type="entry name" value="HNH"/>
    <property type="match status" value="1"/>
</dbReference>
<reference evidence="2" key="1">
    <citation type="submission" date="2009-12" db="EMBL/GenBank/DDBJ databases">
        <title>Complete sequence of Dickeya dadantii Ech586.</title>
        <authorList>
            <consortium name="US DOE Joint Genome Institute"/>
            <person name="Lucas S."/>
            <person name="Copeland A."/>
            <person name="Lapidus A."/>
            <person name="Glavina del Rio T."/>
            <person name="Tice H."/>
            <person name="Bruce D."/>
            <person name="Goodwin L."/>
            <person name="Pitluck S."/>
            <person name="Munk A.C."/>
            <person name="Brettin T."/>
            <person name="Detter J.C."/>
            <person name="Han C."/>
            <person name="Tapia R."/>
            <person name="Larimer F."/>
            <person name="Land M."/>
            <person name="Hauser L."/>
            <person name="Kyrpides N."/>
            <person name="Mikhailova N."/>
            <person name="Balakrishnan V."/>
            <person name="Glasner J."/>
            <person name="Perna N.T."/>
        </authorList>
    </citation>
    <scope>NUCLEOTIDE SEQUENCE [LARGE SCALE GENOMIC DNA]</scope>
    <source>
        <strain evidence="2">Ech586</strain>
    </source>
</reference>
<proteinExistence type="predicted"/>